<dbReference type="InterPro" id="IPR023491">
    <property type="entry name" value="ACP_phosphodiesterase_gpbac"/>
</dbReference>
<name>A0A068SM13_9GAMM</name>
<organism evidence="7">
    <name type="scientific">Serratia symbiotica SCt-VLC</name>
    <dbReference type="NCBI Taxonomy" id="1347341"/>
    <lineage>
        <taxon>Bacteria</taxon>
        <taxon>Pseudomonadati</taxon>
        <taxon>Pseudomonadota</taxon>
        <taxon>Gammaproteobacteria</taxon>
        <taxon>Enterobacterales</taxon>
        <taxon>Yersiniaceae</taxon>
        <taxon>Serratia</taxon>
        <taxon>Serratia symbiotica</taxon>
    </lineage>
</organism>
<comment type="similarity">
    <text evidence="6">Belongs to the AcpH family.</text>
</comment>
<keyword evidence="3 6" id="KW-0276">Fatty acid metabolism</keyword>
<reference evidence="7" key="2">
    <citation type="journal article" date="2014" name="Genome Biol. Evol.">
        <title>Settling down: the genome of Serratia symbiotica from the aphid Cinara tujafilina zooms in on the process of accommodation to a cooperative intracellular life.</title>
        <authorList>
            <person name="Manzano-Marin A."/>
            <person name="Latorre A."/>
        </authorList>
    </citation>
    <scope>NUCLEOTIDE SEQUENCE</scope>
    <source>
        <strain evidence="7">SCt-VLC</strain>
    </source>
</reference>
<dbReference type="EC" id="3.1.4.14" evidence="6"/>
<dbReference type="InterPro" id="IPR007431">
    <property type="entry name" value="ACP_PD"/>
</dbReference>
<evidence type="ECO:0000256" key="1">
    <source>
        <dbReference type="ARBA" id="ARBA00022516"/>
    </source>
</evidence>
<dbReference type="PANTHER" id="PTHR38764">
    <property type="entry name" value="ACYL CARRIER PROTEIN PHOSPHODIESTERASE"/>
    <property type="match status" value="1"/>
</dbReference>
<keyword evidence="5 6" id="KW-0275">Fatty acid biosynthesis</keyword>
<dbReference type="GO" id="GO:0008770">
    <property type="term" value="F:[acyl-carrier-protein] phosphodiesterase activity"/>
    <property type="evidence" value="ECO:0007669"/>
    <property type="project" value="UniProtKB-UniRule"/>
</dbReference>
<protein>
    <recommendedName>
        <fullName evidence="6">Acyl carrier protein phosphodiesterase</fullName>
        <shortName evidence="6">ACP phosphodiesterase</shortName>
        <ecNumber evidence="6">3.1.4.14</ecNumber>
    </recommendedName>
</protein>
<dbReference type="Pfam" id="PF04336">
    <property type="entry name" value="ACP_PD"/>
    <property type="match status" value="1"/>
</dbReference>
<evidence type="ECO:0000256" key="6">
    <source>
        <dbReference type="HAMAP-Rule" id="MF_01950"/>
    </source>
</evidence>
<evidence type="ECO:0000256" key="2">
    <source>
        <dbReference type="ARBA" id="ARBA00022801"/>
    </source>
</evidence>
<evidence type="ECO:0000256" key="3">
    <source>
        <dbReference type="ARBA" id="ARBA00022832"/>
    </source>
</evidence>
<sequence>MNFLAHLHLAMLAQSSLLGNLLADFVRGNPAGEYAPNVVAGIMMHRRVDVLADSLPQVKTCRDYFSGQHRRVAPITLDVVWDHFLARHWQQLEPLSSLHSFTQQARSQIVPYLPLTPPRFQNLNRYLWPERWLERYAELPFIAKVLQSMATRRPRLAALAGSFADIERHYPQLETHFWQFYPQMMQQAKDKKL</sequence>
<evidence type="ECO:0000256" key="4">
    <source>
        <dbReference type="ARBA" id="ARBA00023098"/>
    </source>
</evidence>
<dbReference type="GO" id="GO:0006633">
    <property type="term" value="P:fatty acid biosynthetic process"/>
    <property type="evidence" value="ECO:0007669"/>
    <property type="project" value="UniProtKB-UniRule"/>
</dbReference>
<keyword evidence="4 6" id="KW-0443">Lipid metabolism</keyword>
<dbReference type="AlphaFoldDB" id="A0A068SM13"/>
<keyword evidence="1 6" id="KW-0444">Lipid biosynthesis</keyword>
<gene>
    <name evidence="6 7" type="primary">acpH</name>
    <name evidence="7" type="ORF">SCTVLC_2682</name>
</gene>
<comment type="function">
    <text evidence="6">Converts holo-ACP to apo-ACP by hydrolytic cleavage of the phosphopantetheine prosthetic group from ACP.</text>
</comment>
<comment type="catalytic activity">
    <reaction evidence="6">
        <text>holo-[ACP] + H2O = apo-[ACP] + (R)-4'-phosphopantetheine + H(+)</text>
        <dbReference type="Rhea" id="RHEA:20537"/>
        <dbReference type="Rhea" id="RHEA-COMP:9685"/>
        <dbReference type="Rhea" id="RHEA-COMP:9690"/>
        <dbReference type="ChEBI" id="CHEBI:15377"/>
        <dbReference type="ChEBI" id="CHEBI:15378"/>
        <dbReference type="ChEBI" id="CHEBI:29999"/>
        <dbReference type="ChEBI" id="CHEBI:61723"/>
        <dbReference type="ChEBI" id="CHEBI:64479"/>
        <dbReference type="EC" id="3.1.4.14"/>
    </reaction>
</comment>
<dbReference type="EMBL" id="HG934888">
    <property type="protein sequence ID" value="CDN39800.1"/>
    <property type="molecule type" value="Genomic_DNA"/>
</dbReference>
<evidence type="ECO:0000256" key="5">
    <source>
        <dbReference type="ARBA" id="ARBA00023160"/>
    </source>
</evidence>
<evidence type="ECO:0000313" key="7">
    <source>
        <dbReference type="EMBL" id="CDN39800.1"/>
    </source>
</evidence>
<dbReference type="PANTHER" id="PTHR38764:SF1">
    <property type="entry name" value="ACYL CARRIER PROTEIN PHOSPHODIESTERASE"/>
    <property type="match status" value="1"/>
</dbReference>
<keyword evidence="2 6" id="KW-0378">Hydrolase</keyword>
<dbReference type="OrthoDB" id="8442777at2"/>
<accession>A0A068SM13</accession>
<proteinExistence type="inferred from homology"/>
<dbReference type="RefSeq" id="WP_061771164.1">
    <property type="nucleotide sequence ID" value="NZ_HG934888.1"/>
</dbReference>
<dbReference type="PIRSF" id="PIRSF011489">
    <property type="entry name" value="DUF479"/>
    <property type="match status" value="1"/>
</dbReference>
<reference evidence="7" key="1">
    <citation type="submission" date="2013-06" db="EMBL/GenBank/DDBJ databases">
        <authorList>
            <person name="Mazano-Marin A."/>
        </authorList>
    </citation>
    <scope>NUCLEOTIDE SEQUENCE</scope>
    <source>
        <strain evidence="7">SCt-VLC</strain>
    </source>
</reference>
<dbReference type="HAMAP" id="MF_01950">
    <property type="entry name" value="AcpH"/>
    <property type="match status" value="1"/>
</dbReference>